<dbReference type="CDD" id="cd03268">
    <property type="entry name" value="ABC_BcrA_bacitracin_resist"/>
    <property type="match status" value="1"/>
</dbReference>
<keyword evidence="4 6" id="KW-0067">ATP-binding</keyword>
<dbReference type="PANTHER" id="PTHR43335">
    <property type="entry name" value="ABC TRANSPORTER, ATP-BINDING PROTEIN"/>
    <property type="match status" value="1"/>
</dbReference>
<reference evidence="6 7" key="1">
    <citation type="submission" date="2017-10" db="EMBL/GenBank/DDBJ databases">
        <title>Draft genome sequence of cellulolytic Actinomyces sp CtC72 isolated from cattle rumen fluid.</title>
        <authorList>
            <person name="Joshi A.J."/>
            <person name="Vasudevan G."/>
            <person name="Lanjekar V.B."/>
            <person name="Hivarkar S."/>
            <person name="Engineer A."/>
            <person name="Pore S.D."/>
            <person name="Dhakephalkar P.K."/>
            <person name="Dagar S."/>
        </authorList>
    </citation>
    <scope>NUCLEOTIDE SEQUENCE [LARGE SCALE GENOMIC DNA]</scope>
    <source>
        <strain evidence="7">CtC72</strain>
    </source>
</reference>
<protein>
    <submittedName>
        <fullName evidence="6">Multidrug ABC transporter ATP-binding protein</fullName>
    </submittedName>
</protein>
<dbReference type="PROSITE" id="PS50893">
    <property type="entry name" value="ABC_TRANSPORTER_2"/>
    <property type="match status" value="1"/>
</dbReference>
<evidence type="ECO:0000256" key="3">
    <source>
        <dbReference type="ARBA" id="ARBA00022741"/>
    </source>
</evidence>
<feature type="domain" description="ABC transporter" evidence="5">
    <location>
        <begin position="2"/>
        <end position="227"/>
    </location>
</feature>
<dbReference type="InterPro" id="IPR003593">
    <property type="entry name" value="AAA+_ATPase"/>
</dbReference>
<dbReference type="Pfam" id="PF00005">
    <property type="entry name" value="ABC_tran"/>
    <property type="match status" value="1"/>
</dbReference>
<evidence type="ECO:0000256" key="1">
    <source>
        <dbReference type="ARBA" id="ARBA00005417"/>
    </source>
</evidence>
<evidence type="ECO:0000313" key="6">
    <source>
        <dbReference type="EMBL" id="PHP53624.1"/>
    </source>
</evidence>
<dbReference type="SUPFAM" id="SSF52540">
    <property type="entry name" value="P-loop containing nucleoside triphosphate hydrolases"/>
    <property type="match status" value="1"/>
</dbReference>
<keyword evidence="3" id="KW-0547">Nucleotide-binding</keyword>
<dbReference type="Gene3D" id="3.40.50.300">
    <property type="entry name" value="P-loop containing nucleotide triphosphate hydrolases"/>
    <property type="match status" value="1"/>
</dbReference>
<evidence type="ECO:0000256" key="2">
    <source>
        <dbReference type="ARBA" id="ARBA00022448"/>
    </source>
</evidence>
<dbReference type="InterPro" id="IPR027417">
    <property type="entry name" value="P-loop_NTPase"/>
</dbReference>
<dbReference type="PANTHER" id="PTHR43335:SF4">
    <property type="entry name" value="ABC TRANSPORTER, ATP-BINDING PROTEIN"/>
    <property type="match status" value="1"/>
</dbReference>
<evidence type="ECO:0000313" key="7">
    <source>
        <dbReference type="Proteomes" id="UP000194577"/>
    </source>
</evidence>
<name>A0ABX4MDQ5_9ACTO</name>
<dbReference type="SMART" id="SM00382">
    <property type="entry name" value="AAA"/>
    <property type="match status" value="1"/>
</dbReference>
<keyword evidence="2" id="KW-0813">Transport</keyword>
<dbReference type="RefSeq" id="WP_086614874.1">
    <property type="nucleotide sequence ID" value="NZ_MTPX02000009.1"/>
</dbReference>
<evidence type="ECO:0000259" key="5">
    <source>
        <dbReference type="PROSITE" id="PS50893"/>
    </source>
</evidence>
<sequence>MIEAVDLTKRYGSKTAVDHISFTVEPGTVTGFLGPNGAGKSTTMRLIMGLDKPSAGSVKVNGHAYRDLSAPLCQVGALLDAKGLHGSRSARAHLTQLAVSNGIPTRRVDEVLELTGLTPVAKKRVKGFSLGMGQRLGIAAALLGDPQVLIFDEPVNGLDPEGVKWVRDTCRHLADQGRTVFISSHLMSEMSQTADHLLVIGRGRILTSGPVDEVIASATNDVVRVASPQATDLAAALNTAGIDTSVPEPGVLTTTMAPAARVGEIAAAHGIVLHELATQRASLEEAYLELTGNDVEYATGASESASAPVAAHS</sequence>
<comment type="caution">
    <text evidence="6">The sequence shown here is derived from an EMBL/GenBank/DDBJ whole genome shotgun (WGS) entry which is preliminary data.</text>
</comment>
<dbReference type="EMBL" id="MTPX02000009">
    <property type="protein sequence ID" value="PHP53624.1"/>
    <property type="molecule type" value="Genomic_DNA"/>
</dbReference>
<organism evidence="6 7">
    <name type="scientific">Actinomyces ruminis</name>
    <dbReference type="NCBI Taxonomy" id="1937003"/>
    <lineage>
        <taxon>Bacteria</taxon>
        <taxon>Bacillati</taxon>
        <taxon>Actinomycetota</taxon>
        <taxon>Actinomycetes</taxon>
        <taxon>Actinomycetales</taxon>
        <taxon>Actinomycetaceae</taxon>
        <taxon>Actinomyces</taxon>
    </lineage>
</organism>
<dbReference type="Proteomes" id="UP000194577">
    <property type="component" value="Unassembled WGS sequence"/>
</dbReference>
<accession>A0ABX4MDQ5</accession>
<gene>
    <name evidence="6" type="ORF">BW737_001210</name>
</gene>
<keyword evidence="7" id="KW-1185">Reference proteome</keyword>
<comment type="similarity">
    <text evidence="1">Belongs to the ABC transporter superfamily.</text>
</comment>
<evidence type="ECO:0000256" key="4">
    <source>
        <dbReference type="ARBA" id="ARBA00022840"/>
    </source>
</evidence>
<dbReference type="InterPro" id="IPR003439">
    <property type="entry name" value="ABC_transporter-like_ATP-bd"/>
</dbReference>
<dbReference type="GO" id="GO:0005524">
    <property type="term" value="F:ATP binding"/>
    <property type="evidence" value="ECO:0007669"/>
    <property type="project" value="UniProtKB-KW"/>
</dbReference>
<proteinExistence type="inferred from homology"/>